<reference evidence="10 11" key="1">
    <citation type="submission" date="2019-10" db="EMBL/GenBank/DDBJ databases">
        <authorList>
            <person name="Palmer J.M."/>
        </authorList>
    </citation>
    <scope>NUCLEOTIDE SEQUENCE [LARGE SCALE GENOMIC DNA]</scope>
    <source>
        <strain evidence="10 11">TWF694</strain>
    </source>
</reference>
<dbReference type="Proteomes" id="UP001365542">
    <property type="component" value="Unassembled WGS sequence"/>
</dbReference>
<dbReference type="Pfam" id="PF02816">
    <property type="entry name" value="Alpha_kinase"/>
    <property type="match status" value="1"/>
</dbReference>
<dbReference type="PROSITE" id="PS51158">
    <property type="entry name" value="ALPHA_KINASE"/>
    <property type="match status" value="1"/>
</dbReference>
<evidence type="ECO:0000256" key="4">
    <source>
        <dbReference type="ARBA" id="ARBA00022679"/>
    </source>
</evidence>
<gene>
    <name evidence="10" type="ORF">TWF694_009041</name>
</gene>
<evidence type="ECO:0000259" key="9">
    <source>
        <dbReference type="PROSITE" id="PS51158"/>
    </source>
</evidence>
<dbReference type="SMART" id="SM00811">
    <property type="entry name" value="Alpha_kinase"/>
    <property type="match status" value="1"/>
</dbReference>
<dbReference type="PROSITE" id="PS50234">
    <property type="entry name" value="VWFA"/>
    <property type="match status" value="1"/>
</dbReference>
<evidence type="ECO:0000256" key="5">
    <source>
        <dbReference type="ARBA" id="ARBA00022729"/>
    </source>
</evidence>
<dbReference type="InterPro" id="IPR011009">
    <property type="entry name" value="Kinase-like_dom_sf"/>
</dbReference>
<dbReference type="SUPFAM" id="SSF53300">
    <property type="entry name" value="vWA-like"/>
    <property type="match status" value="1"/>
</dbReference>
<feature type="domain" description="VWFA" evidence="8">
    <location>
        <begin position="194"/>
        <end position="269"/>
    </location>
</feature>
<feature type="region of interest" description="Disordered" evidence="7">
    <location>
        <begin position="83"/>
        <end position="116"/>
    </location>
</feature>
<dbReference type="Gene3D" id="3.20.200.10">
    <property type="entry name" value="MHCK/EF2 kinase"/>
    <property type="match status" value="1"/>
</dbReference>
<sequence>MDLKVQDSRLSATVYRPRPSSHGDRSSNTLSRLPPSTNSISASSSLPVSSASPALISKAKTSSSHKKKGSTLNVARKSFHSAIPESESLRSQIDAPKSSGYTNSSATTTTRTRERLRDAEEELERLRHRLELQRAVVSAPRDDAENLQYENHLAIPVTDIEKRIRDLKLTELKAKRGARRRSNVGLFNSICSTDLLFLLDTTGSMGSYIDAAKQQIRSIVSDIKVAFFNEADVRIAVVGYKDHGDSPNIQFLDFTSSVDHVLAFLNILQAVGGNDAPEDVLGGVQKALGATWKYKTRCIVHIADAPPHGRIYHDLGDSGDRYSNPGSEPHSLKLEPLIEQMIQSQINYTLLRINNTTDRMAYTFSQVYAAASADCSLHPTNRYYSSVTKSRSKHSATGKLLMHEASLGITFDELRNLVVRTVTSSASGTAARHLSRASKPTSPLTIIKEDENQEKDNSPQWDALSWFQETLVLNGFCPDVTVHGAHTLDNMMADDDYITMSVLDLTVHKRRQPFAQGGLRLASYARTAASTNRYVVKSSRRDRSQLAELVEGMRCQALCKLFALEFNALLGNENLIDFIVTACFKGISEDSGDTCISLEPFIEGEYVKYNNNAGYVHGDATNKFNKAAQAFSHFTFERSRGRFLVCDLQGVGGLLTDPVVHTSDPDRFILSPTNFGEEGFKFFFASHKCNNLCQKLELKSNATTFASATCAFKENWPSLADTVCCSNKLCGKILHRATGKRLEKLPGYTWCDACWPQLESSVVNLRCAVAPYHVFPMSRFFCESQGQNIPRKCFEHRGEVRTRDSPVISAKTRRDGITVADERLWGSLRSANTTGRD</sequence>
<keyword evidence="6" id="KW-0418">Kinase</keyword>
<evidence type="ECO:0000313" key="10">
    <source>
        <dbReference type="EMBL" id="KAK6540225.1"/>
    </source>
</evidence>
<evidence type="ECO:0000256" key="7">
    <source>
        <dbReference type="SAM" id="MobiDB-lite"/>
    </source>
</evidence>
<dbReference type="GO" id="GO:0004674">
    <property type="term" value="F:protein serine/threonine kinase activity"/>
    <property type="evidence" value="ECO:0007669"/>
    <property type="project" value="UniProtKB-KW"/>
</dbReference>
<dbReference type="Pfam" id="PF25106">
    <property type="entry name" value="VWA_4"/>
    <property type="match status" value="1"/>
</dbReference>
<dbReference type="CDD" id="cd04515">
    <property type="entry name" value="Alpha_kinase"/>
    <property type="match status" value="1"/>
</dbReference>
<dbReference type="AlphaFoldDB" id="A0AAV9XEN4"/>
<evidence type="ECO:0000256" key="3">
    <source>
        <dbReference type="ARBA" id="ARBA00022527"/>
    </source>
</evidence>
<keyword evidence="2" id="KW-0964">Secreted</keyword>
<evidence type="ECO:0000256" key="2">
    <source>
        <dbReference type="ARBA" id="ARBA00022525"/>
    </source>
</evidence>
<dbReference type="PANTHER" id="PTHR47763">
    <property type="entry name" value="ALPHA-PROTEIN KINASE VWKA"/>
    <property type="match status" value="1"/>
</dbReference>
<feature type="compositionally biased region" description="Low complexity" evidence="7">
    <location>
        <begin position="36"/>
        <end position="51"/>
    </location>
</feature>
<name>A0AAV9XEN4_9PEZI</name>
<evidence type="ECO:0000256" key="1">
    <source>
        <dbReference type="ARBA" id="ARBA00004613"/>
    </source>
</evidence>
<dbReference type="InterPro" id="IPR056861">
    <property type="entry name" value="HMCN1-like_VWA"/>
</dbReference>
<dbReference type="Gene3D" id="3.40.50.410">
    <property type="entry name" value="von Willebrand factor, type A domain"/>
    <property type="match status" value="1"/>
</dbReference>
<dbReference type="GO" id="GO:0005524">
    <property type="term" value="F:ATP binding"/>
    <property type="evidence" value="ECO:0007669"/>
    <property type="project" value="InterPro"/>
</dbReference>
<dbReference type="Gene3D" id="3.30.200.20">
    <property type="entry name" value="Phosphorylase Kinase, domain 1"/>
    <property type="match status" value="1"/>
</dbReference>
<keyword evidence="5" id="KW-0732">Signal</keyword>
<evidence type="ECO:0000259" key="8">
    <source>
        <dbReference type="PROSITE" id="PS50234"/>
    </source>
</evidence>
<dbReference type="PANTHER" id="PTHR47763:SF4">
    <property type="entry name" value="ALPHA-PROTEIN KINASE VWKA"/>
    <property type="match status" value="1"/>
</dbReference>
<feature type="domain" description="Alpha-type protein kinase" evidence="9">
    <location>
        <begin position="489"/>
        <end position="701"/>
    </location>
</feature>
<comment type="caution">
    <text evidence="10">The sequence shown here is derived from an EMBL/GenBank/DDBJ whole genome shotgun (WGS) entry which is preliminary data.</text>
</comment>
<keyword evidence="11" id="KW-1185">Reference proteome</keyword>
<dbReference type="SUPFAM" id="SSF56112">
    <property type="entry name" value="Protein kinase-like (PK-like)"/>
    <property type="match status" value="1"/>
</dbReference>
<dbReference type="InterPro" id="IPR036465">
    <property type="entry name" value="vWFA_dom_sf"/>
</dbReference>
<proteinExistence type="predicted"/>
<accession>A0AAV9XEN4</accession>
<protein>
    <recommendedName>
        <fullName evidence="12">Alpha-type protein kinase domain-containing protein</fullName>
    </recommendedName>
</protein>
<dbReference type="InterPro" id="IPR002035">
    <property type="entry name" value="VWF_A"/>
</dbReference>
<keyword evidence="4" id="KW-0808">Transferase</keyword>
<keyword evidence="3" id="KW-0723">Serine/threonine-protein kinase</keyword>
<evidence type="ECO:0008006" key="12">
    <source>
        <dbReference type="Google" id="ProtNLM"/>
    </source>
</evidence>
<evidence type="ECO:0000256" key="6">
    <source>
        <dbReference type="ARBA" id="ARBA00022777"/>
    </source>
</evidence>
<feature type="region of interest" description="Disordered" evidence="7">
    <location>
        <begin position="1"/>
        <end position="51"/>
    </location>
</feature>
<dbReference type="CDD" id="cd00198">
    <property type="entry name" value="vWFA"/>
    <property type="match status" value="1"/>
</dbReference>
<organism evidence="10 11">
    <name type="scientific">Orbilia ellipsospora</name>
    <dbReference type="NCBI Taxonomy" id="2528407"/>
    <lineage>
        <taxon>Eukaryota</taxon>
        <taxon>Fungi</taxon>
        <taxon>Dikarya</taxon>
        <taxon>Ascomycota</taxon>
        <taxon>Pezizomycotina</taxon>
        <taxon>Orbiliomycetes</taxon>
        <taxon>Orbiliales</taxon>
        <taxon>Orbiliaceae</taxon>
        <taxon>Orbilia</taxon>
    </lineage>
</organism>
<dbReference type="InterPro" id="IPR052969">
    <property type="entry name" value="Thr-specific_kinase-like"/>
</dbReference>
<dbReference type="InterPro" id="IPR004166">
    <property type="entry name" value="a-kinase_dom"/>
</dbReference>
<dbReference type="EMBL" id="JAVHJO010000005">
    <property type="protein sequence ID" value="KAK6540225.1"/>
    <property type="molecule type" value="Genomic_DNA"/>
</dbReference>
<feature type="compositionally biased region" description="Polar residues" evidence="7">
    <location>
        <begin position="26"/>
        <end position="35"/>
    </location>
</feature>
<evidence type="ECO:0000313" key="11">
    <source>
        <dbReference type="Proteomes" id="UP001365542"/>
    </source>
</evidence>
<comment type="subcellular location">
    <subcellularLocation>
        <location evidence="1">Secreted</location>
    </subcellularLocation>
</comment>